<organism evidence="3 4">
    <name type="scientific">Anaerocolumna aminovalerica</name>
    <dbReference type="NCBI Taxonomy" id="1527"/>
    <lineage>
        <taxon>Bacteria</taxon>
        <taxon>Bacillati</taxon>
        <taxon>Bacillota</taxon>
        <taxon>Clostridia</taxon>
        <taxon>Lachnospirales</taxon>
        <taxon>Lachnospiraceae</taxon>
        <taxon>Anaerocolumna</taxon>
    </lineage>
</organism>
<gene>
    <name evidence="3" type="ORF">SAMN04489757_11239</name>
</gene>
<dbReference type="PANTHER" id="PTHR30336:SF6">
    <property type="entry name" value="INTEGRAL MEMBRANE PROTEIN"/>
    <property type="match status" value="1"/>
</dbReference>
<feature type="region of interest" description="Disordered" evidence="1">
    <location>
        <begin position="240"/>
        <end position="270"/>
    </location>
</feature>
<dbReference type="InterPro" id="IPR032315">
    <property type="entry name" value="DUF4846"/>
</dbReference>
<evidence type="ECO:0000313" key="3">
    <source>
        <dbReference type="EMBL" id="SFO18812.1"/>
    </source>
</evidence>
<feature type="compositionally biased region" description="Low complexity" evidence="1">
    <location>
        <begin position="260"/>
        <end position="270"/>
    </location>
</feature>
<dbReference type="Pfam" id="PF02698">
    <property type="entry name" value="DUF218"/>
    <property type="match status" value="1"/>
</dbReference>
<dbReference type="InterPro" id="IPR051599">
    <property type="entry name" value="Cell_Envelope_Assoc"/>
</dbReference>
<dbReference type="PANTHER" id="PTHR30336">
    <property type="entry name" value="INNER MEMBRANE PROTEIN, PROBABLE PERMEASE"/>
    <property type="match status" value="1"/>
</dbReference>
<evidence type="ECO:0000313" key="4">
    <source>
        <dbReference type="Proteomes" id="UP000198806"/>
    </source>
</evidence>
<dbReference type="Gene3D" id="3.40.50.620">
    <property type="entry name" value="HUPs"/>
    <property type="match status" value="1"/>
</dbReference>
<dbReference type="STRING" id="1527.SAMN04489757_11239"/>
<evidence type="ECO:0000259" key="2">
    <source>
        <dbReference type="Pfam" id="PF02698"/>
    </source>
</evidence>
<evidence type="ECO:0000256" key="1">
    <source>
        <dbReference type="SAM" id="MobiDB-lite"/>
    </source>
</evidence>
<dbReference type="InterPro" id="IPR003848">
    <property type="entry name" value="DUF218"/>
</dbReference>
<reference evidence="3 4" key="1">
    <citation type="submission" date="2016-10" db="EMBL/GenBank/DDBJ databases">
        <authorList>
            <person name="de Groot N.N."/>
        </authorList>
    </citation>
    <scope>NUCLEOTIDE SEQUENCE [LARGE SCALE GENOMIC DNA]</scope>
    <source>
        <strain evidence="3 4">DSM 1283</strain>
    </source>
</reference>
<feature type="domain" description="DUF218" evidence="2">
    <location>
        <begin position="58"/>
        <end position="180"/>
    </location>
</feature>
<dbReference type="Pfam" id="PF16138">
    <property type="entry name" value="DUF4846"/>
    <property type="match status" value="1"/>
</dbReference>
<keyword evidence="4" id="KW-1185">Reference proteome</keyword>
<dbReference type="EMBL" id="FOWD01000012">
    <property type="protein sequence ID" value="SFO18812.1"/>
    <property type="molecule type" value="Genomic_DNA"/>
</dbReference>
<name>A0A1I5F4Y9_9FIRM</name>
<dbReference type="CDD" id="cd06259">
    <property type="entry name" value="YdcF-like"/>
    <property type="match status" value="1"/>
</dbReference>
<accession>A0A1I5F4Y9</accession>
<protein>
    <submittedName>
        <fullName evidence="3">Protein SanA, affects membrane permeability for vancomycin</fullName>
    </submittedName>
</protein>
<dbReference type="AlphaFoldDB" id="A0A1I5F4Y9"/>
<dbReference type="GO" id="GO:0005886">
    <property type="term" value="C:plasma membrane"/>
    <property type="evidence" value="ECO:0007669"/>
    <property type="project" value="TreeGrafter"/>
</dbReference>
<proteinExistence type="predicted"/>
<sequence>MNRIKTSKDKRKMKRILLSILALGAVGALTVLFINIYMMGKYKEKILSQKDMAGKKFDCILVLGAKVWDDGRPSYMLEDRLNQAIELYNAGYSDRILMSGDHGRKEYDEVNAMKQYAMDKGVKGEHIFMDHAGFSTYESMYRARDVFQVESAIIVTQRYHLYRGLYIANELGLDAYGVPSDSRQYAGQTMRDIREAAARVKDFFGVIFRVKPTYLGEAIPITGSGNLTDDIINDEAVESVEAHNQQGNRKEETAGENLQGNNISGNENNESYEYINPQGNTLESRILPPEGYVRAEAKEDSFVTFLRKQELKPHGSPVLLYNGREKGNQTAQAAVFAMDVGNSDLQQCADSIIRVYGEYYWSIGAYDKIGFHLTNGFYMDYLKWRNGSRIHVEGNQVSWVKSKSYDDSYESFRQYLKNVMVYAGTLSLEGESTGIEVKELQVGDMLIRGGSPGHCVLVVDIAENETGERCYLLAQGYMPAQEFHILNNPSSEDNPWYYGEDFKETIRTPEYTFYEENIKRWGEGF</sequence>
<dbReference type="InterPro" id="IPR014729">
    <property type="entry name" value="Rossmann-like_a/b/a_fold"/>
</dbReference>
<dbReference type="Proteomes" id="UP000198806">
    <property type="component" value="Unassembled WGS sequence"/>
</dbReference>